<dbReference type="STRING" id="1260251.SPISAL_01215"/>
<feature type="domain" description="SPOR" evidence="3">
    <location>
        <begin position="129"/>
        <end position="209"/>
    </location>
</feature>
<protein>
    <recommendedName>
        <fullName evidence="3">SPOR domain-containing protein</fullName>
    </recommendedName>
</protein>
<feature type="region of interest" description="Disordered" evidence="1">
    <location>
        <begin position="55"/>
        <end position="77"/>
    </location>
</feature>
<feature type="region of interest" description="Disordered" evidence="1">
    <location>
        <begin position="107"/>
        <end position="130"/>
    </location>
</feature>
<dbReference type="PANTHER" id="PTHR38687:SF1">
    <property type="entry name" value="CELL DIVISION PROTEIN DEDD"/>
    <property type="match status" value="1"/>
</dbReference>
<dbReference type="GO" id="GO:0032153">
    <property type="term" value="C:cell division site"/>
    <property type="evidence" value="ECO:0007669"/>
    <property type="project" value="TreeGrafter"/>
</dbReference>
<accession>A0A540VSS0</accession>
<dbReference type="Proteomes" id="UP000315400">
    <property type="component" value="Unassembled WGS sequence"/>
</dbReference>
<keyword evidence="2" id="KW-0472">Membrane</keyword>
<gene>
    <name evidence="4" type="ORF">FKY71_06750</name>
</gene>
<dbReference type="GO" id="GO:0042834">
    <property type="term" value="F:peptidoglycan binding"/>
    <property type="evidence" value="ECO:0007669"/>
    <property type="project" value="InterPro"/>
</dbReference>
<dbReference type="AlphaFoldDB" id="A0A540VSS0"/>
<feature type="region of interest" description="Disordered" evidence="1">
    <location>
        <begin position="1"/>
        <end position="22"/>
    </location>
</feature>
<dbReference type="SUPFAM" id="SSF110997">
    <property type="entry name" value="Sporulation related repeat"/>
    <property type="match status" value="1"/>
</dbReference>
<dbReference type="Gene3D" id="3.30.70.1070">
    <property type="entry name" value="Sporulation related repeat"/>
    <property type="match status" value="1"/>
</dbReference>
<sequence>MADKTPPRKRASSGGQARRPKKPVNARRLLMIGWASGLVMGLFVALMVHLEHTRPATPDTGAKNSSNETASASAEDDGPRFEFYRLLSEQEVEVATQESGAVDNAGALPSLREQDGPAADQDASDSAPAGDTERYLLQAGSFRQADDADALRANLALLGIEARIQTVELPGGETWHRVRIGPFSSLENVNTVRQRMAAQAIDAILLRGGGG</sequence>
<dbReference type="InterPro" id="IPR007730">
    <property type="entry name" value="SPOR-like_dom"/>
</dbReference>
<evidence type="ECO:0000259" key="3">
    <source>
        <dbReference type="PROSITE" id="PS51724"/>
    </source>
</evidence>
<organism evidence="4 5">
    <name type="scientific">Spiribacter salinus</name>
    <dbReference type="NCBI Taxonomy" id="1335746"/>
    <lineage>
        <taxon>Bacteria</taxon>
        <taxon>Pseudomonadati</taxon>
        <taxon>Pseudomonadota</taxon>
        <taxon>Gammaproteobacteria</taxon>
        <taxon>Chromatiales</taxon>
        <taxon>Ectothiorhodospiraceae</taxon>
        <taxon>Spiribacter</taxon>
    </lineage>
</organism>
<comment type="caution">
    <text evidence="4">The sequence shown here is derived from an EMBL/GenBank/DDBJ whole genome shotgun (WGS) entry which is preliminary data.</text>
</comment>
<feature type="compositionally biased region" description="Low complexity" evidence="1">
    <location>
        <begin position="116"/>
        <end position="130"/>
    </location>
</feature>
<dbReference type="GO" id="GO:0030428">
    <property type="term" value="C:cell septum"/>
    <property type="evidence" value="ECO:0007669"/>
    <property type="project" value="TreeGrafter"/>
</dbReference>
<dbReference type="EMBL" id="VIFK01000039">
    <property type="protein sequence ID" value="TQE99795.1"/>
    <property type="molecule type" value="Genomic_DNA"/>
</dbReference>
<evidence type="ECO:0000313" key="5">
    <source>
        <dbReference type="Proteomes" id="UP000315400"/>
    </source>
</evidence>
<dbReference type="GO" id="GO:0032506">
    <property type="term" value="P:cytokinetic process"/>
    <property type="evidence" value="ECO:0007669"/>
    <property type="project" value="TreeGrafter"/>
</dbReference>
<keyword evidence="2" id="KW-1133">Transmembrane helix</keyword>
<feature type="compositionally biased region" description="Low complexity" evidence="1">
    <location>
        <begin position="62"/>
        <end position="73"/>
    </location>
</feature>
<dbReference type="PANTHER" id="PTHR38687">
    <property type="entry name" value="CELL DIVISION PROTEIN DEDD-RELATED"/>
    <property type="match status" value="1"/>
</dbReference>
<dbReference type="InterPro" id="IPR052521">
    <property type="entry name" value="Cell_div_SPOR-domain"/>
</dbReference>
<dbReference type="InterPro" id="IPR036680">
    <property type="entry name" value="SPOR-like_sf"/>
</dbReference>
<feature type="transmembrane region" description="Helical" evidence="2">
    <location>
        <begin position="29"/>
        <end position="50"/>
    </location>
</feature>
<evidence type="ECO:0000256" key="2">
    <source>
        <dbReference type="SAM" id="Phobius"/>
    </source>
</evidence>
<keyword evidence="2" id="KW-0812">Transmembrane</keyword>
<evidence type="ECO:0000313" key="4">
    <source>
        <dbReference type="EMBL" id="TQE99795.1"/>
    </source>
</evidence>
<evidence type="ECO:0000256" key="1">
    <source>
        <dbReference type="SAM" id="MobiDB-lite"/>
    </source>
</evidence>
<dbReference type="PROSITE" id="PS51724">
    <property type="entry name" value="SPOR"/>
    <property type="match status" value="1"/>
</dbReference>
<name>A0A540VSS0_9GAMM</name>
<proteinExistence type="predicted"/>
<reference evidence="4 5" key="1">
    <citation type="submission" date="2019-06" db="EMBL/GenBank/DDBJ databases">
        <title>Metagenome assembled Genome of Spiribacter salinus SL48-SHIP from the microbial mat of Salt Lake 48 (Novosibirsk region, Russia).</title>
        <authorList>
            <person name="Shipova A."/>
            <person name="Rozanov A.S."/>
            <person name="Bryanskaya A.V."/>
            <person name="Peltek S.E."/>
        </authorList>
    </citation>
    <scope>NUCLEOTIDE SEQUENCE [LARGE SCALE GENOMIC DNA]</scope>
    <source>
        <strain evidence="4">SL48-SHIP-2</strain>
    </source>
</reference>
<dbReference type="Pfam" id="PF05036">
    <property type="entry name" value="SPOR"/>
    <property type="match status" value="1"/>
</dbReference>